<dbReference type="RefSeq" id="WP_097105110.1">
    <property type="nucleotide sequence ID" value="NZ_OCPC01000001.1"/>
</dbReference>
<dbReference type="AlphaFoldDB" id="A0A286HNA6"/>
<dbReference type="UniPathway" id="UPA00148"/>
<keyword evidence="3" id="KW-0560">Oxidoreductase</keyword>
<dbReference type="PANTHER" id="PTHR36925:SF1">
    <property type="entry name" value="COBALT-PRECORRIN-6A REDUCTASE"/>
    <property type="match status" value="1"/>
</dbReference>
<sequence>MPGNAVPPETILILGGTREAADLATDLVAANPRARIITSLAGRTREPAPLAGEVRTGGFGGVDGLVHYLHETGVTRLIDATHPFARQISANAVKAARLAGVPLDIRTRKPWERQPGDSWIEVETLEAARDAIPPRARVLLTLGSQHIGLFANREDVHFVVRMIDPPETILALPDHALVLGRPADTAAAETMLLIAHRITHIVCRNSGGQAAYAKIEAARQLGLPVIMVGRKD</sequence>
<organism evidence="4 5">
    <name type="scientific">Hoeflea halophila</name>
    <dbReference type="NCBI Taxonomy" id="714899"/>
    <lineage>
        <taxon>Bacteria</taxon>
        <taxon>Pseudomonadati</taxon>
        <taxon>Pseudomonadota</taxon>
        <taxon>Alphaproteobacteria</taxon>
        <taxon>Hyphomicrobiales</taxon>
        <taxon>Rhizobiaceae</taxon>
        <taxon>Hoeflea</taxon>
    </lineage>
</organism>
<evidence type="ECO:0000313" key="5">
    <source>
        <dbReference type="Proteomes" id="UP000219465"/>
    </source>
</evidence>
<protein>
    <submittedName>
        <fullName evidence="4">Precorrin-6A reductase</fullName>
    </submittedName>
</protein>
<dbReference type="OrthoDB" id="5183775at2"/>
<evidence type="ECO:0000313" key="4">
    <source>
        <dbReference type="EMBL" id="SOE09313.1"/>
    </source>
</evidence>
<dbReference type="Proteomes" id="UP000219465">
    <property type="component" value="Unassembled WGS sequence"/>
</dbReference>
<dbReference type="GO" id="GO:0009236">
    <property type="term" value="P:cobalamin biosynthetic process"/>
    <property type="evidence" value="ECO:0007669"/>
    <property type="project" value="UniProtKB-UniPathway"/>
</dbReference>
<accession>A0A286HNA6</accession>
<dbReference type="EMBL" id="OCPC01000001">
    <property type="protein sequence ID" value="SOE09313.1"/>
    <property type="molecule type" value="Genomic_DNA"/>
</dbReference>
<proteinExistence type="predicted"/>
<evidence type="ECO:0000256" key="3">
    <source>
        <dbReference type="ARBA" id="ARBA00023002"/>
    </source>
</evidence>
<dbReference type="InterPro" id="IPR003723">
    <property type="entry name" value="Precorrin-6x_reduct"/>
</dbReference>
<keyword evidence="2" id="KW-0169">Cobalamin biosynthesis</keyword>
<evidence type="ECO:0000256" key="1">
    <source>
        <dbReference type="ARBA" id="ARBA00004953"/>
    </source>
</evidence>
<keyword evidence="5" id="KW-1185">Reference proteome</keyword>
<dbReference type="PANTHER" id="PTHR36925">
    <property type="entry name" value="COBALT-PRECORRIN-6A REDUCTASE"/>
    <property type="match status" value="1"/>
</dbReference>
<evidence type="ECO:0000256" key="2">
    <source>
        <dbReference type="ARBA" id="ARBA00022573"/>
    </source>
</evidence>
<name>A0A286HNA6_9HYPH</name>
<dbReference type="NCBIfam" id="NF005968">
    <property type="entry name" value="PRK08057.1-2"/>
    <property type="match status" value="1"/>
</dbReference>
<reference evidence="5" key="1">
    <citation type="submission" date="2017-08" db="EMBL/GenBank/DDBJ databases">
        <authorList>
            <person name="Varghese N."/>
            <person name="Submissions S."/>
        </authorList>
    </citation>
    <scope>NUCLEOTIDE SEQUENCE [LARGE SCALE GENOMIC DNA]</scope>
    <source>
        <strain evidence="5">KCTC 23107</strain>
    </source>
</reference>
<dbReference type="GO" id="GO:0016994">
    <property type="term" value="F:precorrin-6A reductase activity"/>
    <property type="evidence" value="ECO:0007669"/>
    <property type="project" value="InterPro"/>
</dbReference>
<dbReference type="PROSITE" id="PS51014">
    <property type="entry name" value="COBK_CBIJ"/>
    <property type="match status" value="1"/>
</dbReference>
<comment type="pathway">
    <text evidence="1">Cofactor biosynthesis; adenosylcobalamin biosynthesis.</text>
</comment>
<dbReference type="Pfam" id="PF02571">
    <property type="entry name" value="CbiJ"/>
    <property type="match status" value="1"/>
</dbReference>
<gene>
    <name evidence="4" type="ORF">SAMN05877838_0695</name>
</gene>